<keyword evidence="3" id="KW-1185">Reference proteome</keyword>
<keyword evidence="1" id="KW-0472">Membrane</keyword>
<organism evidence="2 3">
    <name type="scientific">Cichlidogyrus casuarinus</name>
    <dbReference type="NCBI Taxonomy" id="1844966"/>
    <lineage>
        <taxon>Eukaryota</taxon>
        <taxon>Metazoa</taxon>
        <taxon>Spiralia</taxon>
        <taxon>Lophotrochozoa</taxon>
        <taxon>Platyhelminthes</taxon>
        <taxon>Monogenea</taxon>
        <taxon>Monopisthocotylea</taxon>
        <taxon>Dactylogyridea</taxon>
        <taxon>Ancyrocephalidae</taxon>
        <taxon>Cichlidogyrus</taxon>
    </lineage>
</organism>
<evidence type="ECO:0000256" key="1">
    <source>
        <dbReference type="SAM" id="Phobius"/>
    </source>
</evidence>
<comment type="caution">
    <text evidence="2">The sequence shown here is derived from an EMBL/GenBank/DDBJ whole genome shotgun (WGS) entry which is preliminary data.</text>
</comment>
<dbReference type="Proteomes" id="UP001626550">
    <property type="component" value="Unassembled WGS sequence"/>
</dbReference>
<keyword evidence="1" id="KW-1133">Transmembrane helix</keyword>
<feature type="transmembrane region" description="Helical" evidence="1">
    <location>
        <begin position="84"/>
        <end position="103"/>
    </location>
</feature>
<gene>
    <name evidence="2" type="primary">SMPD2</name>
    <name evidence="2" type="ORF">Ciccas_008430</name>
</gene>
<reference evidence="2 3" key="1">
    <citation type="submission" date="2024-11" db="EMBL/GenBank/DDBJ databases">
        <title>Adaptive evolution of stress response genes in parasites aligns with host niche diversity.</title>
        <authorList>
            <person name="Hahn C."/>
            <person name="Resl P."/>
        </authorList>
    </citation>
    <scope>NUCLEOTIDE SEQUENCE [LARGE SCALE GENOMIC DNA]</scope>
    <source>
        <strain evidence="2">EGGRZ-B1_66</strain>
        <tissue evidence="2">Body</tissue>
    </source>
</reference>
<proteinExistence type="predicted"/>
<evidence type="ECO:0000313" key="3">
    <source>
        <dbReference type="Proteomes" id="UP001626550"/>
    </source>
</evidence>
<evidence type="ECO:0000313" key="2">
    <source>
        <dbReference type="EMBL" id="KAL3312973.1"/>
    </source>
</evidence>
<dbReference type="EMBL" id="JBJKFK010001485">
    <property type="protein sequence ID" value="KAL3312973.1"/>
    <property type="molecule type" value="Genomic_DNA"/>
</dbReference>
<feature type="transmembrane region" description="Helical" evidence="1">
    <location>
        <begin position="7"/>
        <end position="24"/>
    </location>
</feature>
<sequence length="137" mass="14657">MLNAQSLLVPLLLVTIGFVLAGLATSSWHCGNLFTTCGHDLTNIIQMILLCGGLLLLMLVFCMEALGMCADNWVPGPVCGSFKIVMLLVGAGSILAASIMYTWAHDPRWSPYFVIIGSVCSVHIALLALISCRCIKS</sequence>
<dbReference type="AlphaFoldDB" id="A0ABD2Q0S3"/>
<accession>A0ABD2Q0S3</accession>
<feature type="transmembrane region" description="Helical" evidence="1">
    <location>
        <begin position="109"/>
        <end position="130"/>
    </location>
</feature>
<name>A0ABD2Q0S3_9PLAT</name>
<keyword evidence="1" id="KW-0812">Transmembrane</keyword>
<protein>
    <submittedName>
        <fullName evidence="2">Sphingomyelin phosphodiesterase 2, neutral membrane (Neutral sphingomyelinase)</fullName>
    </submittedName>
</protein>
<feature type="transmembrane region" description="Helical" evidence="1">
    <location>
        <begin position="44"/>
        <end position="63"/>
    </location>
</feature>